<keyword evidence="2" id="KW-0732">Signal</keyword>
<dbReference type="Pfam" id="PF00652">
    <property type="entry name" value="Ricin_B_lectin"/>
    <property type="match status" value="1"/>
</dbReference>
<feature type="compositionally biased region" description="Polar residues" evidence="1">
    <location>
        <begin position="253"/>
        <end position="265"/>
    </location>
</feature>
<dbReference type="Gene3D" id="1.20.1610.10">
    <property type="entry name" value="alpha-1,2-mannosidases domains"/>
    <property type="match status" value="1"/>
</dbReference>
<dbReference type="PANTHER" id="PTHR12143:SF39">
    <property type="entry name" value="SECRETED PROTEIN"/>
    <property type="match status" value="1"/>
</dbReference>
<keyword evidence="5" id="KW-1185">Reference proteome</keyword>
<dbReference type="PANTHER" id="PTHR12143">
    <property type="entry name" value="PEPTIDE N-GLYCANASE PNGASE -RELATED"/>
    <property type="match status" value="1"/>
</dbReference>
<dbReference type="NCBIfam" id="TIGR01180">
    <property type="entry name" value="aman2_put"/>
    <property type="match status" value="1"/>
</dbReference>
<dbReference type="InterPro" id="IPR041371">
    <property type="entry name" value="GH92_N"/>
</dbReference>
<dbReference type="RefSeq" id="WP_106191181.1">
    <property type="nucleotide sequence ID" value="NZ_PVTF01000009.1"/>
</dbReference>
<evidence type="ECO:0000256" key="2">
    <source>
        <dbReference type="SAM" id="SignalP"/>
    </source>
</evidence>
<organism evidence="4 5">
    <name type="scientific">Umezawaea tangerina</name>
    <dbReference type="NCBI Taxonomy" id="84725"/>
    <lineage>
        <taxon>Bacteria</taxon>
        <taxon>Bacillati</taxon>
        <taxon>Actinomycetota</taxon>
        <taxon>Actinomycetes</taxon>
        <taxon>Pseudonocardiales</taxon>
        <taxon>Pseudonocardiaceae</taxon>
        <taxon>Umezawaea</taxon>
    </lineage>
</organism>
<dbReference type="GO" id="GO:0005975">
    <property type="term" value="P:carbohydrate metabolic process"/>
    <property type="evidence" value="ECO:0007669"/>
    <property type="project" value="InterPro"/>
</dbReference>
<dbReference type="EMBL" id="PVTF01000009">
    <property type="protein sequence ID" value="PRY38140.1"/>
    <property type="molecule type" value="Genomic_DNA"/>
</dbReference>
<dbReference type="GO" id="GO:0006516">
    <property type="term" value="P:glycoprotein catabolic process"/>
    <property type="evidence" value="ECO:0007669"/>
    <property type="project" value="TreeGrafter"/>
</dbReference>
<dbReference type="Pfam" id="PF07971">
    <property type="entry name" value="Glyco_hydro_92"/>
    <property type="match status" value="1"/>
</dbReference>
<dbReference type="PROSITE" id="PS50231">
    <property type="entry name" value="RICIN_B_LECTIN"/>
    <property type="match status" value="1"/>
</dbReference>
<dbReference type="GO" id="GO:0030246">
    <property type="term" value="F:carbohydrate binding"/>
    <property type="evidence" value="ECO:0007669"/>
    <property type="project" value="InterPro"/>
</dbReference>
<evidence type="ECO:0000313" key="4">
    <source>
        <dbReference type="EMBL" id="PRY38140.1"/>
    </source>
</evidence>
<dbReference type="InterPro" id="IPR008928">
    <property type="entry name" value="6-hairpin_glycosidase_sf"/>
</dbReference>
<feature type="signal peptide" evidence="2">
    <location>
        <begin position="1"/>
        <end position="27"/>
    </location>
</feature>
<dbReference type="Gene3D" id="1.20.1050.60">
    <property type="entry name" value="alpha-1,2-mannosidase"/>
    <property type="match status" value="1"/>
</dbReference>
<dbReference type="FunFam" id="3.30.2080.10:FF:000001">
    <property type="entry name" value="Alpha-1,2-mannosidase subfamily"/>
    <property type="match status" value="1"/>
</dbReference>
<feature type="compositionally biased region" description="Basic and acidic residues" evidence="1">
    <location>
        <begin position="227"/>
        <end position="239"/>
    </location>
</feature>
<dbReference type="InterPro" id="IPR035992">
    <property type="entry name" value="Ricin_B-like_lectins"/>
</dbReference>
<sequence>MRLRSVVLAAVTFAAVAVPISAGTAQAVTDPAQYVNAFVGTKPGGPDFGHGGGAGNTFPGAVSPFGMLQWSPDTVTHQHGGYHYDDNRIRGFSLTHLSGPGCSDFGNIPFMPTLGTSPVSYYTFNHANEIAQPGYYSVAFDNGLRTELTANQRSGVARFTYPAGQRASLSVDAAKAFNAASGSITIGTNSLSGYTDSGGFCGAGNRYRLHFTVTFDQNFSTAGVVDEQGKVDESRRTVEGKSGQQLPPEPKTAETQNLPASPGVTQQDVQPFAAAAFVSFNTSTVTARIGISFVDLDGAKANLASETGTKSFDEVKAQSRAAWNGWLGRIDVTGGTTTQLRTLYTSLYHSLLHPNVYSDVNGRYTGFDNQVHTTSTVQYANYSGWDVYRSQIALISLLAPKEASDIAQSAVNQAAQGGYFDRWTVANGGTGVMNGDPMAIIVSTVHAFGGTSFDTAQALQRIVAGVNDVRQRPGWLQYNTYGYVPTGLPDVWGSASTTLEYTSADFAISQLASRLGDTATAENFLRRAQNWRNIFESGQKYLKPRNTDLSWPAFDPIQENEYVEGNAAQYTWLVPYNHRGLFDAMGGNATVVSRLDTFFTELNAGPKKPYAYLGNEPTLNTPWAYAYAGAPAKTQDVVRRALTSIFTPVPEGLVGNDDLGEMSSWAVWAALGMYPEAPGRADLVLASPQFPQTTITRGNGKTITITAAGASDSAKYVQSLRVNGTASTKPWLPSTFVANGGTLDYALGTSASSWGTAAADAPPSFDVGPTPARTGAVSGLASKCADADPAVTGNGAPVRLWDCNTSAAQQWTLASDGTVRAAGRCMDVSSSSRSNGAKIQLWDCNGTGAQQWWPKANGSLVNPPSGRCLDVPNSNSANGTQLQIYDCNSSTAQQWRVP</sequence>
<dbReference type="Gene3D" id="2.70.98.10">
    <property type="match status" value="1"/>
</dbReference>
<dbReference type="InterPro" id="IPR000772">
    <property type="entry name" value="Ricin_B_lectin"/>
</dbReference>
<proteinExistence type="predicted"/>
<gene>
    <name evidence="4" type="ORF">CLV43_109360</name>
</gene>
<dbReference type="InterPro" id="IPR012939">
    <property type="entry name" value="Glyco_hydro_92"/>
</dbReference>
<dbReference type="GO" id="GO:0000224">
    <property type="term" value="F:peptide-N4-(N-acetyl-beta-glucosaminyl)asparagine amidase activity"/>
    <property type="evidence" value="ECO:0007669"/>
    <property type="project" value="TreeGrafter"/>
</dbReference>
<comment type="caution">
    <text evidence="4">The sequence shown here is derived from an EMBL/GenBank/DDBJ whole genome shotgun (WGS) entry which is preliminary data.</text>
</comment>
<dbReference type="InterPro" id="IPR005887">
    <property type="entry name" value="GH92_a_mannosidase_put"/>
</dbReference>
<dbReference type="SMART" id="SM00458">
    <property type="entry name" value="RICIN"/>
    <property type="match status" value="1"/>
</dbReference>
<feature type="domain" description="Ricin B lectin" evidence="3">
    <location>
        <begin position="770"/>
        <end position="898"/>
    </location>
</feature>
<evidence type="ECO:0000313" key="5">
    <source>
        <dbReference type="Proteomes" id="UP000239494"/>
    </source>
</evidence>
<evidence type="ECO:0000259" key="3">
    <source>
        <dbReference type="SMART" id="SM00458"/>
    </source>
</evidence>
<dbReference type="SUPFAM" id="SSF50370">
    <property type="entry name" value="Ricin B-like lectins"/>
    <property type="match status" value="1"/>
</dbReference>
<dbReference type="NCBIfam" id="NF035929">
    <property type="entry name" value="lectin_1"/>
    <property type="match status" value="1"/>
</dbReference>
<dbReference type="GO" id="GO:0005829">
    <property type="term" value="C:cytosol"/>
    <property type="evidence" value="ECO:0007669"/>
    <property type="project" value="TreeGrafter"/>
</dbReference>
<evidence type="ECO:0000256" key="1">
    <source>
        <dbReference type="SAM" id="MobiDB-lite"/>
    </source>
</evidence>
<dbReference type="Proteomes" id="UP000239494">
    <property type="component" value="Unassembled WGS sequence"/>
</dbReference>
<dbReference type="InterPro" id="IPR050883">
    <property type="entry name" value="PNGase"/>
</dbReference>
<dbReference type="CDD" id="cd23451">
    <property type="entry name" value="beta-trefoil_Ricin_laminarinase"/>
    <property type="match status" value="1"/>
</dbReference>
<reference evidence="4 5" key="1">
    <citation type="submission" date="2018-03" db="EMBL/GenBank/DDBJ databases">
        <title>Genomic Encyclopedia of Archaeal and Bacterial Type Strains, Phase II (KMG-II): from individual species to whole genera.</title>
        <authorList>
            <person name="Goeker M."/>
        </authorList>
    </citation>
    <scope>NUCLEOTIDE SEQUENCE [LARGE SCALE GENOMIC DNA]</scope>
    <source>
        <strain evidence="4 5">DSM 44720</strain>
    </source>
</reference>
<accession>A0A2T0SXM4</accession>
<dbReference type="Gene3D" id="2.80.10.50">
    <property type="match status" value="1"/>
</dbReference>
<protein>
    <submittedName>
        <fullName evidence="4">Putative alpha-1,2-mannosidase</fullName>
    </submittedName>
</protein>
<dbReference type="SUPFAM" id="SSF48208">
    <property type="entry name" value="Six-hairpin glycosidases"/>
    <property type="match status" value="1"/>
</dbReference>
<dbReference type="Pfam" id="PF17678">
    <property type="entry name" value="Glyco_hydro_92N"/>
    <property type="match status" value="1"/>
</dbReference>
<dbReference type="InterPro" id="IPR014718">
    <property type="entry name" value="GH-type_carb-bd"/>
</dbReference>
<feature type="region of interest" description="Disordered" evidence="1">
    <location>
        <begin position="227"/>
        <end position="265"/>
    </location>
</feature>
<dbReference type="AlphaFoldDB" id="A0A2T0SXM4"/>
<name>A0A2T0SXM4_9PSEU</name>
<dbReference type="OrthoDB" id="9804511at2"/>
<feature type="chain" id="PRO_5015498070" evidence="2">
    <location>
        <begin position="28"/>
        <end position="898"/>
    </location>
</feature>
<dbReference type="Gene3D" id="3.30.2080.10">
    <property type="entry name" value="GH92 mannosidase domain"/>
    <property type="match status" value="1"/>
</dbReference>